<sequence length="80" mass="9093">MFKSCCFFHHNHLLCLLSSHLILVPVCSLFFLVLTLHQLRVSHLLCLHLSLVFLHSTINPPRCPPDQPLETPNTSTPLLP</sequence>
<protein>
    <submittedName>
        <fullName evidence="2">Putative ovule protein</fullName>
    </submittedName>
</protein>
<evidence type="ECO:0000256" key="1">
    <source>
        <dbReference type="SAM" id="Phobius"/>
    </source>
</evidence>
<keyword evidence="1" id="KW-0812">Transmembrane</keyword>
<dbReference type="EMBL" id="GEDG01029057">
    <property type="protein sequence ID" value="JAP12787.1"/>
    <property type="molecule type" value="Transcribed_RNA"/>
</dbReference>
<accession>A0A0V0GXZ0</accession>
<dbReference type="AlphaFoldDB" id="A0A0V0GXZ0"/>
<keyword evidence="1" id="KW-1133">Transmembrane helix</keyword>
<proteinExistence type="predicted"/>
<reference evidence="2" key="1">
    <citation type="submission" date="2015-12" db="EMBL/GenBank/DDBJ databases">
        <title>Gene expression during late stages of embryo sac development: a critical building block for successful pollen-pistil interactions.</title>
        <authorList>
            <person name="Liu Y."/>
            <person name="Joly V."/>
            <person name="Sabar M."/>
            <person name="Matton D.P."/>
        </authorList>
    </citation>
    <scope>NUCLEOTIDE SEQUENCE</scope>
</reference>
<feature type="transmembrane region" description="Helical" evidence="1">
    <location>
        <begin position="12"/>
        <end position="34"/>
    </location>
</feature>
<name>A0A0V0GXZ0_SOLCH</name>
<keyword evidence="1" id="KW-0472">Membrane</keyword>
<evidence type="ECO:0000313" key="2">
    <source>
        <dbReference type="EMBL" id="JAP12787.1"/>
    </source>
</evidence>
<organism evidence="2">
    <name type="scientific">Solanum chacoense</name>
    <name type="common">Chaco potato</name>
    <dbReference type="NCBI Taxonomy" id="4108"/>
    <lineage>
        <taxon>Eukaryota</taxon>
        <taxon>Viridiplantae</taxon>
        <taxon>Streptophyta</taxon>
        <taxon>Embryophyta</taxon>
        <taxon>Tracheophyta</taxon>
        <taxon>Spermatophyta</taxon>
        <taxon>Magnoliopsida</taxon>
        <taxon>eudicotyledons</taxon>
        <taxon>Gunneridae</taxon>
        <taxon>Pentapetalae</taxon>
        <taxon>asterids</taxon>
        <taxon>lamiids</taxon>
        <taxon>Solanales</taxon>
        <taxon>Solanaceae</taxon>
        <taxon>Solanoideae</taxon>
        <taxon>Solaneae</taxon>
        <taxon>Solanum</taxon>
    </lineage>
</organism>